<dbReference type="Proteomes" id="UP000050761">
    <property type="component" value="Unassembled WGS sequence"/>
</dbReference>
<dbReference type="Gene3D" id="1.10.220.160">
    <property type="match status" value="1"/>
</dbReference>
<organism evidence="7 8">
    <name type="scientific">Heligmosomoides polygyrus</name>
    <name type="common">Parasitic roundworm</name>
    <dbReference type="NCBI Taxonomy" id="6339"/>
    <lineage>
        <taxon>Eukaryota</taxon>
        <taxon>Metazoa</taxon>
        <taxon>Ecdysozoa</taxon>
        <taxon>Nematoda</taxon>
        <taxon>Chromadorea</taxon>
        <taxon>Rhabditida</taxon>
        <taxon>Rhabditina</taxon>
        <taxon>Rhabditomorpha</taxon>
        <taxon>Strongyloidea</taxon>
        <taxon>Heligmosomidae</taxon>
        <taxon>Heligmosomoides</taxon>
    </lineage>
</organism>
<evidence type="ECO:0000259" key="6">
    <source>
        <dbReference type="PROSITE" id="PS50865"/>
    </source>
</evidence>
<keyword evidence="2 4" id="KW-0863">Zinc-finger</keyword>
<evidence type="ECO:0000256" key="1">
    <source>
        <dbReference type="ARBA" id="ARBA00022723"/>
    </source>
</evidence>
<reference evidence="8" key="1">
    <citation type="submission" date="2019-09" db="UniProtKB">
        <authorList>
            <consortium name="WormBaseParasite"/>
        </authorList>
    </citation>
    <scope>IDENTIFICATION</scope>
</reference>
<feature type="signal peptide" evidence="5">
    <location>
        <begin position="1"/>
        <end position="15"/>
    </location>
</feature>
<protein>
    <submittedName>
        <fullName evidence="8">MYND-type domain-containing protein</fullName>
    </submittedName>
</protein>
<dbReference type="PROSITE" id="PS50865">
    <property type="entry name" value="ZF_MYND_2"/>
    <property type="match status" value="1"/>
</dbReference>
<dbReference type="SUPFAM" id="SSF82199">
    <property type="entry name" value="SET domain"/>
    <property type="match status" value="1"/>
</dbReference>
<dbReference type="InterPro" id="IPR046341">
    <property type="entry name" value="SET_dom_sf"/>
</dbReference>
<sequence>LSVFLMLTFLRRCLGCGFALFCGKDCQMLGWKDHKEICNGKDKKTNGFYKNRTSERTILQIWAHTEQIRQDSYAMKKFEGPCYFKFMLPKDVVFELHCRDYINRHAISDKGYIKEIGKGLYLDLCAYDHSCRPNAIFTCDGFVATLRGLNSNVDITNRSTTFYTYIDLLSSLQQRKKQLQDTWYFDCQCERCIDPSDHLLTSILCPNCPVSFHVTLERAEISIFGEQSYKNIKSGIITCDKCGLSVFFQDYVMEAVNAMRFIDRVIDDREVEQVR</sequence>
<dbReference type="PANTHER" id="PTHR12197">
    <property type="entry name" value="HISTONE-LYSINE N-METHYLTRANSFERASE SMYD"/>
    <property type="match status" value="1"/>
</dbReference>
<evidence type="ECO:0000256" key="3">
    <source>
        <dbReference type="ARBA" id="ARBA00022833"/>
    </source>
</evidence>
<proteinExistence type="predicted"/>
<keyword evidence="7" id="KW-1185">Reference proteome</keyword>
<evidence type="ECO:0000256" key="5">
    <source>
        <dbReference type="SAM" id="SignalP"/>
    </source>
</evidence>
<dbReference type="AlphaFoldDB" id="A0A183FT18"/>
<dbReference type="PANTHER" id="PTHR12197:SF241">
    <property type="entry name" value="MYND-TYPE DOMAIN-CONTAINING PROTEIN"/>
    <property type="match status" value="1"/>
</dbReference>
<dbReference type="Gene3D" id="6.10.140.2220">
    <property type="match status" value="1"/>
</dbReference>
<name>A0A183FT18_HELPZ</name>
<dbReference type="SUPFAM" id="SSF144232">
    <property type="entry name" value="HIT/MYND zinc finger-like"/>
    <property type="match status" value="1"/>
</dbReference>
<evidence type="ECO:0000256" key="4">
    <source>
        <dbReference type="PROSITE-ProRule" id="PRU00134"/>
    </source>
</evidence>
<feature type="chain" id="PRO_5011977789" evidence="5">
    <location>
        <begin position="16"/>
        <end position="275"/>
    </location>
</feature>
<evidence type="ECO:0000256" key="2">
    <source>
        <dbReference type="ARBA" id="ARBA00022771"/>
    </source>
</evidence>
<dbReference type="InterPro" id="IPR050869">
    <property type="entry name" value="H3K4_H4K5_MeTrfase"/>
</dbReference>
<dbReference type="GO" id="GO:0008270">
    <property type="term" value="F:zinc ion binding"/>
    <property type="evidence" value="ECO:0007669"/>
    <property type="project" value="UniProtKB-KW"/>
</dbReference>
<keyword evidence="1" id="KW-0479">Metal-binding</keyword>
<dbReference type="WBParaSite" id="HPBE_0001116701-mRNA-1">
    <property type="protein sequence ID" value="HPBE_0001116701-mRNA-1"/>
    <property type="gene ID" value="HPBE_0001116701"/>
</dbReference>
<evidence type="ECO:0000313" key="7">
    <source>
        <dbReference type="Proteomes" id="UP000050761"/>
    </source>
</evidence>
<feature type="domain" description="MYND-type" evidence="6">
    <location>
        <begin position="1"/>
        <end position="38"/>
    </location>
</feature>
<keyword evidence="5" id="KW-0732">Signal</keyword>
<evidence type="ECO:0000313" key="8">
    <source>
        <dbReference type="WBParaSite" id="HPBE_0001116701-mRNA-1"/>
    </source>
</evidence>
<dbReference type="Pfam" id="PF01753">
    <property type="entry name" value="zf-MYND"/>
    <property type="match status" value="1"/>
</dbReference>
<accession>A0A183FT18</accession>
<dbReference type="InterPro" id="IPR002893">
    <property type="entry name" value="Znf_MYND"/>
</dbReference>
<dbReference type="GO" id="GO:0005634">
    <property type="term" value="C:nucleus"/>
    <property type="evidence" value="ECO:0007669"/>
    <property type="project" value="TreeGrafter"/>
</dbReference>
<dbReference type="Gene3D" id="2.170.270.10">
    <property type="entry name" value="SET domain"/>
    <property type="match status" value="1"/>
</dbReference>
<keyword evidence="3" id="KW-0862">Zinc</keyword>